<dbReference type="Pfam" id="PF15874">
    <property type="entry name" value="Il2rg"/>
    <property type="match status" value="1"/>
</dbReference>
<reference evidence="2" key="1">
    <citation type="submission" date="2016-11" db="UniProtKB">
        <authorList>
            <consortium name="WormBaseParasite"/>
        </authorList>
    </citation>
    <scope>IDENTIFICATION</scope>
</reference>
<name>A0A1I8I2C0_9PLAT</name>
<evidence type="ECO:0000313" key="2">
    <source>
        <dbReference type="WBParaSite" id="maker-uti_cns_0009422-snap-gene-0.2-mRNA-1"/>
    </source>
</evidence>
<protein>
    <submittedName>
        <fullName evidence="2">Ubiquitin-like domain-containing protein</fullName>
    </submittedName>
</protein>
<dbReference type="Proteomes" id="UP000095280">
    <property type="component" value="Unplaced"/>
</dbReference>
<sequence length="185" mass="20539">MTPDTAADAGSGRSSATGSAACPPLYFCVLHGDNKTALFNITCQKEHLISAIRRSCKLDQNTVIELSTVGGQLLKLPELQDHESLSDQIGSRDVVVLCKLQASKHPSIEPLLIPLIDNLDDFPELKELTESVAQRVAEREAKLSPKQLAEIKRLQQQQQQQQRPSRSRYADKKIVLYNKVKPRPS</sequence>
<accession>A0A1I8I2C0</accession>
<dbReference type="PANTHER" id="PTHR33887:SF6">
    <property type="entry name" value="CIDE-N DOMAIN-CONTAINING PROTEIN"/>
    <property type="match status" value="1"/>
</dbReference>
<evidence type="ECO:0000313" key="1">
    <source>
        <dbReference type="Proteomes" id="UP000095280"/>
    </source>
</evidence>
<dbReference type="OrthoDB" id="2109241at2759"/>
<organism evidence="1 2">
    <name type="scientific">Macrostomum lignano</name>
    <dbReference type="NCBI Taxonomy" id="282301"/>
    <lineage>
        <taxon>Eukaryota</taxon>
        <taxon>Metazoa</taxon>
        <taxon>Spiralia</taxon>
        <taxon>Lophotrochozoa</taxon>
        <taxon>Platyhelminthes</taxon>
        <taxon>Rhabditophora</taxon>
        <taxon>Macrostomorpha</taxon>
        <taxon>Macrostomida</taxon>
        <taxon>Macrostomidae</taxon>
        <taxon>Macrostomum</taxon>
    </lineage>
</organism>
<keyword evidence="1" id="KW-1185">Reference proteome</keyword>
<proteinExistence type="predicted"/>
<dbReference type="AlphaFoldDB" id="A0A1I8I2C0"/>
<dbReference type="InterPro" id="IPR039471">
    <property type="entry name" value="CXorf65-like"/>
</dbReference>
<dbReference type="PANTHER" id="PTHR33887">
    <property type="entry name" value="PB1 DOMAIN-CONTAINING PROTEIN"/>
    <property type="match status" value="1"/>
</dbReference>
<dbReference type="WBParaSite" id="maker-uti_cns_0009422-snap-gene-0.2-mRNA-1">
    <property type="protein sequence ID" value="maker-uti_cns_0009422-snap-gene-0.2-mRNA-1"/>
    <property type="gene ID" value="maker-uti_cns_0009422-snap-gene-0.2"/>
</dbReference>